<gene>
    <name evidence="2" type="ORF">CLV72_101338</name>
</gene>
<dbReference type="GO" id="GO:0043041">
    <property type="term" value="P:amino acid activation for nonribosomal peptide biosynthetic process"/>
    <property type="evidence" value="ECO:0007669"/>
    <property type="project" value="TreeGrafter"/>
</dbReference>
<dbReference type="Gene3D" id="3.40.50.12780">
    <property type="entry name" value="N-terminal domain of ligase-like"/>
    <property type="match status" value="1"/>
</dbReference>
<dbReference type="SUPFAM" id="SSF56801">
    <property type="entry name" value="Acetyl-CoA synthetase-like"/>
    <property type="match status" value="1"/>
</dbReference>
<dbReference type="OrthoDB" id="3802848at2"/>
<dbReference type="InterPro" id="IPR000873">
    <property type="entry name" value="AMP-dep_synth/lig_dom"/>
</dbReference>
<dbReference type="Proteomes" id="UP000237846">
    <property type="component" value="Unassembled WGS sequence"/>
</dbReference>
<proteinExistence type="predicted"/>
<feature type="domain" description="AMP-dependent synthetase/ligase" evidence="1">
    <location>
        <begin position="19"/>
        <end position="376"/>
    </location>
</feature>
<dbReference type="PANTHER" id="PTHR45527:SF1">
    <property type="entry name" value="FATTY ACID SYNTHASE"/>
    <property type="match status" value="1"/>
</dbReference>
<sequence>MNEMNGPALHARFLRGLSAAPDRPAFYLGARSATYREVHERALLWAGALRRAAGGTPAPVGVLAGKGETAYTGILAGLYAGAVVVPLHPMFPAARTRQMLKAAGVGALITDERGGAALPELLGADHGLPVLAPAEAPGAAGAGTVAARPEDALDRPCPAGTDDTAYVLFTSGSTGRPKGVPITHGSTHHYFRLLDARYDFSSRDVFSQTFDLNFDCAMFDLFCAWGAGASVVAVPPSAYRDLPAFCAERGLTVWFATPSAIGLTRRMGGLAPGSLPSLRWSFFAGEALRCRDAEDWQRAAAGSVVENLYGPTELTVTVTAHRWDPDASRKLGVNGVVPIGTLHDGHEELLIGADGEPAETEGELCVAGPQLTPGYLDPEDGAGRFLDRDGRRWYRTGDRVRRVGGGELAYLGRLDAQVQVQGWRVELGEIDHALAGCPGVESAVTVSAAREDGVELVVFYTGRPATPAELARSLRELLPHGMIPRRYQHLDELPLNANRKVDRPVLAARAAELVGAAAPTRGGAAG</sequence>
<dbReference type="GO" id="GO:0044550">
    <property type="term" value="P:secondary metabolite biosynthetic process"/>
    <property type="evidence" value="ECO:0007669"/>
    <property type="project" value="TreeGrafter"/>
</dbReference>
<dbReference type="RefSeq" id="WP_106237998.1">
    <property type="nucleotide sequence ID" value="NZ_PVZC01000001.1"/>
</dbReference>
<evidence type="ECO:0000259" key="1">
    <source>
        <dbReference type="Pfam" id="PF00501"/>
    </source>
</evidence>
<dbReference type="InterPro" id="IPR042099">
    <property type="entry name" value="ANL_N_sf"/>
</dbReference>
<dbReference type="GO" id="GO:0031177">
    <property type="term" value="F:phosphopantetheine binding"/>
    <property type="evidence" value="ECO:0007669"/>
    <property type="project" value="TreeGrafter"/>
</dbReference>
<dbReference type="Gene3D" id="3.30.300.30">
    <property type="match status" value="1"/>
</dbReference>
<comment type="caution">
    <text evidence="2">The sequence shown here is derived from an EMBL/GenBank/DDBJ whole genome shotgun (WGS) entry which is preliminary data.</text>
</comment>
<keyword evidence="3" id="KW-1185">Reference proteome</keyword>
<accession>A0A2T0QCS5</accession>
<dbReference type="Pfam" id="PF00501">
    <property type="entry name" value="AMP-binding"/>
    <property type="match status" value="1"/>
</dbReference>
<dbReference type="PROSITE" id="PS00455">
    <property type="entry name" value="AMP_BINDING"/>
    <property type="match status" value="1"/>
</dbReference>
<evidence type="ECO:0000313" key="2">
    <source>
        <dbReference type="EMBL" id="PRY01754.1"/>
    </source>
</evidence>
<reference evidence="2 3" key="1">
    <citation type="submission" date="2018-03" db="EMBL/GenBank/DDBJ databases">
        <title>Genomic Encyclopedia of Archaeal and Bacterial Type Strains, Phase II (KMG-II): from individual species to whole genera.</title>
        <authorList>
            <person name="Goeker M."/>
        </authorList>
    </citation>
    <scope>NUCLEOTIDE SEQUENCE [LARGE SCALE GENOMIC DNA]</scope>
    <source>
        <strain evidence="2 3">DSM 45601</strain>
    </source>
</reference>
<dbReference type="EMBL" id="PVZC01000001">
    <property type="protein sequence ID" value="PRY01754.1"/>
    <property type="molecule type" value="Genomic_DNA"/>
</dbReference>
<dbReference type="AlphaFoldDB" id="A0A2T0QCS5"/>
<name>A0A2T0QCS5_9ACTN</name>
<dbReference type="InterPro" id="IPR045851">
    <property type="entry name" value="AMP-bd_C_sf"/>
</dbReference>
<evidence type="ECO:0000313" key="3">
    <source>
        <dbReference type="Proteomes" id="UP000237846"/>
    </source>
</evidence>
<protein>
    <submittedName>
        <fullName evidence="2">Amino acid adenylation domain-containing protein</fullName>
    </submittedName>
</protein>
<dbReference type="PANTHER" id="PTHR45527">
    <property type="entry name" value="NONRIBOSOMAL PEPTIDE SYNTHETASE"/>
    <property type="match status" value="1"/>
</dbReference>
<organism evidence="2 3">
    <name type="scientific">Allonocardiopsis opalescens</name>
    <dbReference type="NCBI Taxonomy" id="1144618"/>
    <lineage>
        <taxon>Bacteria</taxon>
        <taxon>Bacillati</taxon>
        <taxon>Actinomycetota</taxon>
        <taxon>Actinomycetes</taxon>
        <taxon>Streptosporangiales</taxon>
        <taxon>Allonocardiopsis</taxon>
    </lineage>
</organism>
<dbReference type="GO" id="GO:0005737">
    <property type="term" value="C:cytoplasm"/>
    <property type="evidence" value="ECO:0007669"/>
    <property type="project" value="TreeGrafter"/>
</dbReference>
<dbReference type="InterPro" id="IPR020845">
    <property type="entry name" value="AMP-binding_CS"/>
</dbReference>